<name>A0A0L6JJE6_9FIRM</name>
<dbReference type="Gene3D" id="2.60.40.1630">
    <property type="entry name" value="bacillus anthracis domain"/>
    <property type="match status" value="1"/>
</dbReference>
<keyword evidence="1" id="KW-1133">Transmembrane helix</keyword>
<dbReference type="AlphaFoldDB" id="A0A0L6JJE6"/>
<evidence type="ECO:0000313" key="2">
    <source>
        <dbReference type="EMBL" id="KNY26001.1"/>
    </source>
</evidence>
<protein>
    <recommendedName>
        <fullName evidence="4">DUF4179 domain-containing protein</fullName>
    </recommendedName>
</protein>
<dbReference type="eggNOG" id="ENOG502ZAMT">
    <property type="taxonomic scope" value="Bacteria"/>
</dbReference>
<dbReference type="Proteomes" id="UP000036923">
    <property type="component" value="Unassembled WGS sequence"/>
</dbReference>
<evidence type="ECO:0008006" key="4">
    <source>
        <dbReference type="Google" id="ProtNLM"/>
    </source>
</evidence>
<organism evidence="2 3">
    <name type="scientific">Pseudobacteroides cellulosolvens ATCC 35603 = DSM 2933</name>
    <dbReference type="NCBI Taxonomy" id="398512"/>
    <lineage>
        <taxon>Bacteria</taxon>
        <taxon>Bacillati</taxon>
        <taxon>Bacillota</taxon>
        <taxon>Clostridia</taxon>
        <taxon>Eubacteriales</taxon>
        <taxon>Oscillospiraceae</taxon>
        <taxon>Pseudobacteroides</taxon>
    </lineage>
</organism>
<reference evidence="3" key="1">
    <citation type="submission" date="2015-07" db="EMBL/GenBank/DDBJ databases">
        <title>Near-Complete Genome Sequence of the Cellulolytic Bacterium Bacteroides (Pseudobacteroides) cellulosolvens ATCC 35603.</title>
        <authorList>
            <person name="Dassa B."/>
            <person name="Utturkar S.M."/>
            <person name="Klingeman D.M."/>
            <person name="Hurt R.A."/>
            <person name="Keller M."/>
            <person name="Xu J."/>
            <person name="Reddy Y.H.K."/>
            <person name="Borovok I."/>
            <person name="Grinberg I.R."/>
            <person name="Lamed R."/>
            <person name="Zhivin O."/>
            <person name="Bayer E.A."/>
            <person name="Brown S.D."/>
        </authorList>
    </citation>
    <scope>NUCLEOTIDE SEQUENCE [LARGE SCALE GENOMIC DNA]</scope>
    <source>
        <strain evidence="3">DSM 2933</strain>
    </source>
</reference>
<keyword evidence="3" id="KW-1185">Reference proteome</keyword>
<evidence type="ECO:0000256" key="1">
    <source>
        <dbReference type="SAM" id="Phobius"/>
    </source>
</evidence>
<accession>A0A0L6JJE6</accession>
<feature type="transmembrane region" description="Helical" evidence="1">
    <location>
        <begin position="43"/>
        <end position="63"/>
    </location>
</feature>
<proteinExistence type="predicted"/>
<sequence length="414" mass="47552">MLFFFRRNLKKEAKDITPEYWERLSKEIGIDESHNRKFVLRPVFVVITVLFILIGSISVYAIGNWNIGYYISLVFGNNSSIVSGNIINQASEMEGIELNVNALLREEDNIILFYTLTDKEKKIFTDRAFLSNCVLNVNGKSNFGRSSMYETKNGVPNYIVFNYDSLSLKKGKNANLEFKVNSLRLPERSNKHMLPLDTSNYTLDNTSGMQLEKIETINHFVKVSIRVPKNHIINIPIIKNKITGKEYISQSDSIHNSDQENFNLYLMTYGPLDTSNKEDYELIINTEKVYNFSKPLSVKFDTKFEDLPRKVPITSNLYVSSALVKSVNVYQMSVMIELVNPINGIVQEDEMFLKKQIQISYDDGTTINKISDIMSSPEVNNGEFRYCVMFSSPIDYTKKPILKIGDLNIPIYKN</sequence>
<dbReference type="EMBL" id="LGTC01000001">
    <property type="protein sequence ID" value="KNY26001.1"/>
    <property type="molecule type" value="Genomic_DNA"/>
</dbReference>
<keyword evidence="1" id="KW-0812">Transmembrane</keyword>
<gene>
    <name evidence="2" type="ORF">Bccel_1263</name>
</gene>
<keyword evidence="1" id="KW-0472">Membrane</keyword>
<evidence type="ECO:0000313" key="3">
    <source>
        <dbReference type="Proteomes" id="UP000036923"/>
    </source>
</evidence>
<comment type="caution">
    <text evidence="2">The sequence shown here is derived from an EMBL/GenBank/DDBJ whole genome shotgun (WGS) entry which is preliminary data.</text>
</comment>